<protein>
    <submittedName>
        <fullName evidence="1">Putative secreted peptide</fullName>
    </submittedName>
</protein>
<organism evidence="1">
    <name type="scientific">Anopheles braziliensis</name>
    <dbReference type="NCBI Taxonomy" id="58242"/>
    <lineage>
        <taxon>Eukaryota</taxon>
        <taxon>Metazoa</taxon>
        <taxon>Ecdysozoa</taxon>
        <taxon>Arthropoda</taxon>
        <taxon>Hexapoda</taxon>
        <taxon>Insecta</taxon>
        <taxon>Pterygota</taxon>
        <taxon>Neoptera</taxon>
        <taxon>Endopterygota</taxon>
        <taxon>Diptera</taxon>
        <taxon>Nematocera</taxon>
        <taxon>Culicoidea</taxon>
        <taxon>Culicidae</taxon>
        <taxon>Anophelinae</taxon>
        <taxon>Anopheles</taxon>
    </lineage>
</organism>
<name>A0A2M3ZWB6_9DIPT</name>
<accession>A0A2M3ZWB6</accession>
<evidence type="ECO:0000313" key="1">
    <source>
        <dbReference type="EMBL" id="MBW32785.1"/>
    </source>
</evidence>
<reference evidence="1" key="1">
    <citation type="submission" date="2018-01" db="EMBL/GenBank/DDBJ databases">
        <title>An insight into the sialome of Amazonian anophelines.</title>
        <authorList>
            <person name="Ribeiro J.M."/>
            <person name="Scarpassa V."/>
            <person name="Calvo E."/>
        </authorList>
    </citation>
    <scope>NUCLEOTIDE SEQUENCE</scope>
    <source>
        <tissue evidence="1">Salivary glands</tissue>
    </source>
</reference>
<proteinExistence type="predicted"/>
<dbReference type="EMBL" id="GGFM01012034">
    <property type="protein sequence ID" value="MBW32785.1"/>
    <property type="molecule type" value="Transcribed_RNA"/>
</dbReference>
<sequence>MTLCLACVGSWSQSRSRPAVLCPFITHRALARAPIAPIVTERRSIVANPLGTMVWPRCGGVLPWQKNATIAFRNRTEDMALGLGLFGRL</sequence>
<dbReference type="AlphaFoldDB" id="A0A2M3ZWB6"/>